<accession>A0ACD1ABZ0</accession>
<reference evidence="1" key="1">
    <citation type="submission" date="2019-08" db="EMBL/GenBank/DDBJ databases">
        <title>Genome sequence of Clostridiales bacterium MT110.</title>
        <authorList>
            <person name="Cao J."/>
        </authorList>
    </citation>
    <scope>NUCLEOTIDE SEQUENCE</scope>
    <source>
        <strain evidence="1">MT110</strain>
    </source>
</reference>
<evidence type="ECO:0000313" key="2">
    <source>
        <dbReference type="Proteomes" id="UP000594014"/>
    </source>
</evidence>
<organism evidence="1 2">
    <name type="scientific">Anoxybacterium hadale</name>
    <dbReference type="NCBI Taxonomy" id="3408580"/>
    <lineage>
        <taxon>Bacteria</taxon>
        <taxon>Bacillati</taxon>
        <taxon>Bacillota</taxon>
        <taxon>Clostridia</taxon>
        <taxon>Peptostreptococcales</taxon>
        <taxon>Anaerovoracaceae</taxon>
        <taxon>Anoxybacterium</taxon>
    </lineage>
</organism>
<evidence type="ECO:0000313" key="1">
    <source>
        <dbReference type="EMBL" id="QOX63831.1"/>
    </source>
</evidence>
<name>A0ACD1ABZ0_9FIRM</name>
<protein>
    <submittedName>
        <fullName evidence="1">RluA family pseudouridine synthase</fullName>
    </submittedName>
</protein>
<dbReference type="EMBL" id="CP042469">
    <property type="protein sequence ID" value="QOX63831.1"/>
    <property type="molecule type" value="Genomic_DNA"/>
</dbReference>
<gene>
    <name evidence="1" type="ORF">FRZ06_11040</name>
</gene>
<dbReference type="Proteomes" id="UP000594014">
    <property type="component" value="Chromosome"/>
</dbReference>
<sequence>MIKITISSNEENQRLDRFLKKYFKNAPLSHIYKMIRKNVKVNGKRATEETLLALGDELSLYISEDEVAALQEKKVLSKAKKQFKIAYEDENVLIVEKPFGLLVHGDKTEKKNTLANQVAGYLAEKGEYLPGRERTFVPSPVNRLDRNTTGLVIFGKNNRALQSLNLMIRERGYVRKYYLTIVHGELNKSLQLKDKMEKDEKSNTVKVLDLAVEGGKVMETIARPLRASKGYTLVEVELVTGRTHQIRAHLAKAGYPVIGDVKYGSSARDKKIANEFKLTTQLLHAYRLCFDDGAETLEYMKGLEVKANLPANFESIQERLFG</sequence>
<proteinExistence type="predicted"/>
<keyword evidence="2" id="KW-1185">Reference proteome</keyword>